<comment type="caution">
    <text evidence="2">The sequence shown here is derived from an EMBL/GenBank/DDBJ whole genome shotgun (WGS) entry which is preliminary data.</text>
</comment>
<name>A0A8S3UA63_MYTED</name>
<protein>
    <submittedName>
        <fullName evidence="2">Uncharacterized protein</fullName>
    </submittedName>
</protein>
<evidence type="ECO:0000313" key="3">
    <source>
        <dbReference type="Proteomes" id="UP000683360"/>
    </source>
</evidence>
<reference evidence="2" key="1">
    <citation type="submission" date="2021-03" db="EMBL/GenBank/DDBJ databases">
        <authorList>
            <person name="Bekaert M."/>
        </authorList>
    </citation>
    <scope>NUCLEOTIDE SEQUENCE</scope>
</reference>
<organism evidence="2 3">
    <name type="scientific">Mytilus edulis</name>
    <name type="common">Blue mussel</name>
    <dbReference type="NCBI Taxonomy" id="6550"/>
    <lineage>
        <taxon>Eukaryota</taxon>
        <taxon>Metazoa</taxon>
        <taxon>Spiralia</taxon>
        <taxon>Lophotrochozoa</taxon>
        <taxon>Mollusca</taxon>
        <taxon>Bivalvia</taxon>
        <taxon>Autobranchia</taxon>
        <taxon>Pteriomorphia</taxon>
        <taxon>Mytilida</taxon>
        <taxon>Mytiloidea</taxon>
        <taxon>Mytilidae</taxon>
        <taxon>Mytilinae</taxon>
        <taxon>Mytilus</taxon>
    </lineage>
</organism>
<feature type="region of interest" description="Disordered" evidence="1">
    <location>
        <begin position="97"/>
        <end position="153"/>
    </location>
</feature>
<accession>A0A8S3UA63</accession>
<proteinExistence type="predicted"/>
<sequence>MDSEKETDFDLTIQALDQITKCAVEFKKLLRLSNARVKNLEDGRSEEEPITEQKLDCISERLEGTSVHVHEVTILAAELQNNMQKLNFAYQPPNIRERKGRRSIQATDSGFDSTTYSGTSKVLNNDVASGIQDTNPPGNLNQSCSSLSLEASF</sequence>
<evidence type="ECO:0000256" key="1">
    <source>
        <dbReference type="SAM" id="MobiDB-lite"/>
    </source>
</evidence>
<dbReference type="EMBL" id="CAJPWZ010002578">
    <property type="protein sequence ID" value="CAG2240880.1"/>
    <property type="molecule type" value="Genomic_DNA"/>
</dbReference>
<dbReference type="OrthoDB" id="6143124at2759"/>
<dbReference type="Proteomes" id="UP000683360">
    <property type="component" value="Unassembled WGS sequence"/>
</dbReference>
<dbReference type="AlphaFoldDB" id="A0A8S3UA63"/>
<keyword evidence="3" id="KW-1185">Reference proteome</keyword>
<feature type="compositionally biased region" description="Polar residues" evidence="1">
    <location>
        <begin position="104"/>
        <end position="153"/>
    </location>
</feature>
<evidence type="ECO:0000313" key="2">
    <source>
        <dbReference type="EMBL" id="CAG2240880.1"/>
    </source>
</evidence>
<gene>
    <name evidence="2" type="ORF">MEDL_53183</name>
</gene>